<dbReference type="Proteomes" id="UP000653156">
    <property type="component" value="Chromosome"/>
</dbReference>
<dbReference type="PANTHER" id="PTHR21366:SF14">
    <property type="entry name" value="GLYOXALASE DOMAIN-CONTAINING PROTEIN 5"/>
    <property type="match status" value="1"/>
</dbReference>
<proteinExistence type="predicted"/>
<dbReference type="KEGG" id="ptes:JQU52_08890"/>
<dbReference type="InterPro" id="IPR029068">
    <property type="entry name" value="Glyas_Bleomycin-R_OHBP_Dase"/>
</dbReference>
<dbReference type="PROSITE" id="PS51819">
    <property type="entry name" value="VOC"/>
    <property type="match status" value="1"/>
</dbReference>
<dbReference type="EMBL" id="CP069798">
    <property type="protein sequence ID" value="QRQ83322.1"/>
    <property type="molecule type" value="Genomic_DNA"/>
</dbReference>
<feature type="domain" description="VOC" evidence="1">
    <location>
        <begin position="8"/>
        <end position="134"/>
    </location>
</feature>
<evidence type="ECO:0000313" key="3">
    <source>
        <dbReference type="Proteomes" id="UP000653156"/>
    </source>
</evidence>
<organism evidence="2 3">
    <name type="scientific">Paralysiella testudinis</name>
    <dbReference type="NCBI Taxonomy" id="2809020"/>
    <lineage>
        <taxon>Bacteria</taxon>
        <taxon>Pseudomonadati</taxon>
        <taxon>Pseudomonadota</taxon>
        <taxon>Betaproteobacteria</taxon>
        <taxon>Neisseriales</taxon>
        <taxon>Neisseriaceae</taxon>
        <taxon>Paralysiella</taxon>
    </lineage>
</organism>
<dbReference type="InterPro" id="IPR037523">
    <property type="entry name" value="VOC_core"/>
</dbReference>
<dbReference type="PANTHER" id="PTHR21366">
    <property type="entry name" value="GLYOXALASE FAMILY PROTEIN"/>
    <property type="match status" value="1"/>
</dbReference>
<dbReference type="InterPro" id="IPR050383">
    <property type="entry name" value="GlyoxalaseI/FosfomycinResist"/>
</dbReference>
<protein>
    <submittedName>
        <fullName evidence="2">VOC family protein</fullName>
    </submittedName>
</protein>
<evidence type="ECO:0000259" key="1">
    <source>
        <dbReference type="PROSITE" id="PS51819"/>
    </source>
</evidence>
<accession>A0A892ZK77</accession>
<keyword evidence="3" id="KW-1185">Reference proteome</keyword>
<dbReference type="AlphaFoldDB" id="A0A892ZK77"/>
<reference evidence="2" key="1">
    <citation type="submission" date="2021-02" db="EMBL/GenBank/DDBJ databases">
        <title>Neisseriaceae sp. 26B isolated from the cloaca of a Common Toad-headed Turtle (Mesoclemmys nasuta).</title>
        <authorList>
            <person name="Spergser J."/>
            <person name="Busse H.-J."/>
        </authorList>
    </citation>
    <scope>NUCLEOTIDE SEQUENCE</scope>
    <source>
        <strain evidence="2">26B</strain>
    </source>
</reference>
<sequence length="141" mass="15501">MMAFTILGLDHVLLRIENKETMLDFYLNVLGCTQERQLDNLGLIQLRAGASLIDLVPTTSPLGQNGRGVPLQQHANLDHLCLRIEPFDEAAIRAHFAQHGYDIEASAVRYGADGFGPSIYVYDPEGNTVELKGPPLAQQAE</sequence>
<dbReference type="InterPro" id="IPR004360">
    <property type="entry name" value="Glyas_Fos-R_dOase_dom"/>
</dbReference>
<evidence type="ECO:0000313" key="2">
    <source>
        <dbReference type="EMBL" id="QRQ83322.1"/>
    </source>
</evidence>
<dbReference type="Gene3D" id="3.10.180.10">
    <property type="entry name" value="2,3-Dihydroxybiphenyl 1,2-Dioxygenase, domain 1"/>
    <property type="match status" value="1"/>
</dbReference>
<gene>
    <name evidence="2" type="ORF">JQU52_08890</name>
</gene>
<name>A0A892ZK77_9NEIS</name>
<dbReference type="SUPFAM" id="SSF54593">
    <property type="entry name" value="Glyoxalase/Bleomycin resistance protein/Dihydroxybiphenyl dioxygenase"/>
    <property type="match status" value="1"/>
</dbReference>
<dbReference type="Pfam" id="PF00903">
    <property type="entry name" value="Glyoxalase"/>
    <property type="match status" value="1"/>
</dbReference>